<dbReference type="AlphaFoldDB" id="A0AAN5CQM0"/>
<evidence type="ECO:0000313" key="2">
    <source>
        <dbReference type="EMBL" id="GMR48876.1"/>
    </source>
</evidence>
<protein>
    <submittedName>
        <fullName evidence="2">Uncharacterized protein</fullName>
    </submittedName>
</protein>
<dbReference type="EMBL" id="BTRK01000004">
    <property type="protein sequence ID" value="GMR47992.1"/>
    <property type="molecule type" value="Genomic_DNA"/>
</dbReference>
<evidence type="ECO:0000313" key="3">
    <source>
        <dbReference type="Proteomes" id="UP001328107"/>
    </source>
</evidence>
<reference evidence="3" key="1">
    <citation type="submission" date="2022-10" db="EMBL/GenBank/DDBJ databases">
        <title>Genome assembly of Pristionchus species.</title>
        <authorList>
            <person name="Yoshida K."/>
            <person name="Sommer R.J."/>
        </authorList>
    </citation>
    <scope>NUCLEOTIDE SEQUENCE [LARGE SCALE GENOMIC DNA]</scope>
    <source>
        <strain evidence="3">RS5460</strain>
    </source>
</reference>
<evidence type="ECO:0000313" key="1">
    <source>
        <dbReference type="EMBL" id="GMR47992.1"/>
    </source>
</evidence>
<comment type="caution">
    <text evidence="2">The sequence shown here is derived from an EMBL/GenBank/DDBJ whole genome shotgun (WGS) entry which is preliminary data.</text>
</comment>
<dbReference type="EMBL" id="BTRK01000004">
    <property type="protein sequence ID" value="GMR48876.1"/>
    <property type="molecule type" value="Genomic_DNA"/>
</dbReference>
<dbReference type="Proteomes" id="UP001328107">
    <property type="component" value="Unassembled WGS sequence"/>
</dbReference>
<accession>A0AAN5CQM0</accession>
<keyword evidence="3" id="KW-1185">Reference proteome</keyword>
<feature type="non-terminal residue" evidence="2">
    <location>
        <position position="1"/>
    </location>
</feature>
<feature type="non-terminal residue" evidence="2">
    <location>
        <position position="79"/>
    </location>
</feature>
<proteinExistence type="predicted"/>
<gene>
    <name evidence="1" type="ORF">PMAYCL1PPCAC_18187</name>
    <name evidence="2" type="ORF">PMAYCL1PPCAC_19071</name>
</gene>
<reference evidence="2" key="2">
    <citation type="submission" date="2023-06" db="EMBL/GenBank/DDBJ databases">
        <title>Genome assembly of Pristionchus species.</title>
        <authorList>
            <person name="Yoshida K."/>
            <person name="Sommer R.J."/>
        </authorList>
    </citation>
    <scope>NUCLEOTIDE SEQUENCE</scope>
    <source>
        <strain evidence="2 3">RS5460</strain>
    </source>
</reference>
<sequence>AGPITQAAVIGGIYAVIDLIVGLFTQWCCSPAPAESQVLPVYEPLIETEEPAQLGYDHELYGPVAYEDGGYAGPQWFDD</sequence>
<name>A0AAN5CQM0_9BILA</name>
<organism evidence="2 3">
    <name type="scientific">Pristionchus mayeri</name>
    <dbReference type="NCBI Taxonomy" id="1317129"/>
    <lineage>
        <taxon>Eukaryota</taxon>
        <taxon>Metazoa</taxon>
        <taxon>Ecdysozoa</taxon>
        <taxon>Nematoda</taxon>
        <taxon>Chromadorea</taxon>
        <taxon>Rhabditida</taxon>
        <taxon>Rhabditina</taxon>
        <taxon>Diplogasteromorpha</taxon>
        <taxon>Diplogasteroidea</taxon>
        <taxon>Neodiplogasteridae</taxon>
        <taxon>Pristionchus</taxon>
    </lineage>
</organism>